<feature type="transmembrane region" description="Helical" evidence="1">
    <location>
        <begin position="260"/>
        <end position="285"/>
    </location>
</feature>
<gene>
    <name evidence="2" type="ORF">Cni_G28303</name>
</gene>
<keyword evidence="1" id="KW-0812">Transmembrane</keyword>
<feature type="transmembrane region" description="Helical" evidence="1">
    <location>
        <begin position="127"/>
        <end position="154"/>
    </location>
</feature>
<organism evidence="2 3">
    <name type="scientific">Canna indica</name>
    <name type="common">Indian-shot</name>
    <dbReference type="NCBI Taxonomy" id="4628"/>
    <lineage>
        <taxon>Eukaryota</taxon>
        <taxon>Viridiplantae</taxon>
        <taxon>Streptophyta</taxon>
        <taxon>Embryophyta</taxon>
        <taxon>Tracheophyta</taxon>
        <taxon>Spermatophyta</taxon>
        <taxon>Magnoliopsida</taxon>
        <taxon>Liliopsida</taxon>
        <taxon>Zingiberales</taxon>
        <taxon>Cannaceae</taxon>
        <taxon>Canna</taxon>
    </lineage>
</organism>
<proteinExistence type="predicted"/>
<evidence type="ECO:0000256" key="1">
    <source>
        <dbReference type="SAM" id="Phobius"/>
    </source>
</evidence>
<evidence type="ECO:0000313" key="3">
    <source>
        <dbReference type="Proteomes" id="UP001327560"/>
    </source>
</evidence>
<feature type="transmembrane region" description="Helical" evidence="1">
    <location>
        <begin position="56"/>
        <end position="75"/>
    </location>
</feature>
<feature type="transmembrane region" description="Helical" evidence="1">
    <location>
        <begin position="193"/>
        <end position="218"/>
    </location>
</feature>
<sequence>MRLIDPSDSPQDLAAAFLSSVLLVYSAASAIAILRVRRLCRRRLHDLVNPLWLVRLLLPLFASIWSIAELLRLPILRRRLPRPLQRHPDLLCDAHLIASQALAEPAFLTVLLFLIRASIRPKPASSIAAFGAAFAAALLSALPFLVLHAFYLSISTWDWRQLRFLSNLFGITSGDIHSASSPAKKSSRCSHPLFGTVLLAALAAVYIPVFVSASWGVVSLVINRRLRARLYVLCATVVGSLSVQVATLAISTLWSTQDPVFQWLSLAAVAAVMTMATSGQVILVVRPIIDALALGDVAAAPLGERRSTCMVRVQDVEQQPPSSAVRGSTRAR</sequence>
<dbReference type="PANTHER" id="PTHR34116:SF9">
    <property type="entry name" value="OS08G0346600 PROTEIN"/>
    <property type="match status" value="1"/>
</dbReference>
<feature type="transmembrane region" description="Helical" evidence="1">
    <location>
        <begin position="230"/>
        <end position="254"/>
    </location>
</feature>
<accession>A0AAQ3L3M3</accession>
<name>A0AAQ3L3M3_9LILI</name>
<reference evidence="2 3" key="1">
    <citation type="submission" date="2023-10" db="EMBL/GenBank/DDBJ databases">
        <title>Chromosome-scale genome assembly provides insights into flower coloration mechanisms of Canna indica.</title>
        <authorList>
            <person name="Li C."/>
        </authorList>
    </citation>
    <scope>NUCLEOTIDE SEQUENCE [LARGE SCALE GENOMIC DNA]</scope>
    <source>
        <tissue evidence="2">Flower</tissue>
    </source>
</reference>
<feature type="transmembrane region" description="Helical" evidence="1">
    <location>
        <begin position="95"/>
        <end position="115"/>
    </location>
</feature>
<dbReference type="AlphaFoldDB" id="A0AAQ3L3M3"/>
<dbReference type="PANTHER" id="PTHR34116">
    <property type="entry name" value="PLASMINOGEN ACTIVATOR INHIBITOR"/>
    <property type="match status" value="1"/>
</dbReference>
<feature type="transmembrane region" description="Helical" evidence="1">
    <location>
        <begin position="13"/>
        <end position="36"/>
    </location>
</feature>
<keyword evidence="1" id="KW-1133">Transmembrane helix</keyword>
<evidence type="ECO:0000313" key="2">
    <source>
        <dbReference type="EMBL" id="WOL19505.1"/>
    </source>
</evidence>
<protein>
    <submittedName>
        <fullName evidence="2">Uncharacterized protein</fullName>
    </submittedName>
</protein>
<dbReference type="Proteomes" id="UP001327560">
    <property type="component" value="Chromosome 9"/>
</dbReference>
<dbReference type="EMBL" id="CP136898">
    <property type="protein sequence ID" value="WOL19505.1"/>
    <property type="molecule type" value="Genomic_DNA"/>
</dbReference>
<keyword evidence="1" id="KW-0472">Membrane</keyword>
<keyword evidence="3" id="KW-1185">Reference proteome</keyword>